<keyword evidence="14" id="KW-1185">Reference proteome</keyword>
<dbReference type="InterPro" id="IPR011990">
    <property type="entry name" value="TPR-like_helical_dom_sf"/>
</dbReference>
<dbReference type="GO" id="GO:0008270">
    <property type="term" value="F:zinc ion binding"/>
    <property type="evidence" value="ECO:0007669"/>
    <property type="project" value="UniProtKB-KW"/>
</dbReference>
<dbReference type="SUPFAM" id="SSF144232">
    <property type="entry name" value="HIT/MYND zinc finger-like"/>
    <property type="match status" value="1"/>
</dbReference>
<dbReference type="GO" id="GO:0008276">
    <property type="term" value="F:protein methyltransferase activity"/>
    <property type="evidence" value="ECO:0007669"/>
    <property type="project" value="UniProtKB-ARBA"/>
</dbReference>
<dbReference type="PROSITE" id="PS50280">
    <property type="entry name" value="SET"/>
    <property type="match status" value="1"/>
</dbReference>
<dbReference type="GO" id="GO:0008757">
    <property type="term" value="F:S-adenosylmethionine-dependent methyltransferase activity"/>
    <property type="evidence" value="ECO:0007669"/>
    <property type="project" value="UniProtKB-ARBA"/>
</dbReference>
<dbReference type="Gene3D" id="2.170.270.10">
    <property type="entry name" value="SET domain"/>
    <property type="match status" value="1"/>
</dbReference>
<gene>
    <name evidence="13" type="ORF">TKK_018529</name>
</gene>
<evidence type="ECO:0000256" key="5">
    <source>
        <dbReference type="ARBA" id="ARBA00022771"/>
    </source>
</evidence>
<keyword evidence="3" id="KW-0949">S-adenosyl-L-methionine</keyword>
<dbReference type="InterPro" id="IPR002893">
    <property type="entry name" value="Znf_MYND"/>
</dbReference>
<dbReference type="Pfam" id="PF00856">
    <property type="entry name" value="SET"/>
    <property type="match status" value="1"/>
</dbReference>
<keyword evidence="4" id="KW-0479">Metal-binding</keyword>
<keyword evidence="6" id="KW-0862">Zinc</keyword>
<dbReference type="AlphaFoldDB" id="A0ABD2W0G6"/>
<dbReference type="Proteomes" id="UP001627154">
    <property type="component" value="Unassembled WGS sequence"/>
</dbReference>
<keyword evidence="1" id="KW-0489">Methyltransferase</keyword>
<evidence type="ECO:0000256" key="6">
    <source>
        <dbReference type="ARBA" id="ARBA00022833"/>
    </source>
</evidence>
<dbReference type="SUPFAM" id="SSF82199">
    <property type="entry name" value="SET domain"/>
    <property type="match status" value="1"/>
</dbReference>
<reference evidence="13 14" key="1">
    <citation type="journal article" date="2024" name="bioRxiv">
        <title>A reference genome for Trichogramma kaykai: A tiny desert-dwelling parasitoid wasp with competing sex-ratio distorters.</title>
        <authorList>
            <person name="Culotta J."/>
            <person name="Lindsey A.R."/>
        </authorList>
    </citation>
    <scope>NUCLEOTIDE SEQUENCE [LARGE SCALE GENOMIC DNA]</scope>
    <source>
        <strain evidence="13 14">KSX58</strain>
    </source>
</reference>
<dbReference type="InterPro" id="IPR046341">
    <property type="entry name" value="SET_dom_sf"/>
</dbReference>
<feature type="domain" description="MYND-type" evidence="12">
    <location>
        <begin position="307"/>
        <end position="347"/>
    </location>
</feature>
<dbReference type="InterPro" id="IPR044421">
    <property type="entry name" value="SMYD4_SET"/>
</dbReference>
<evidence type="ECO:0000313" key="13">
    <source>
        <dbReference type="EMBL" id="KAL3386021.1"/>
    </source>
</evidence>
<dbReference type="Gene3D" id="1.25.40.10">
    <property type="entry name" value="Tetratricopeptide repeat domain"/>
    <property type="match status" value="1"/>
</dbReference>
<dbReference type="GO" id="GO:0032259">
    <property type="term" value="P:methylation"/>
    <property type="evidence" value="ECO:0007669"/>
    <property type="project" value="UniProtKB-KW"/>
</dbReference>
<evidence type="ECO:0000259" key="11">
    <source>
        <dbReference type="PROSITE" id="PS50280"/>
    </source>
</evidence>
<sequence>MMDDELDDYFTEEGRNLLKLDNDPEYEAGAFFRSNLRQVRESLSASEFRKFTELEDDSSRVAFILSIPLAHELPLEVDNDEFKDPMATKDKKESGNAAFSLQHYPVAIEDYNNAAIVAPKEELGIIFANRSAALYHLERFRLALRDCDEALKVGYPAHLCYKVEERRARCFLGLKCHSLAIEAFQRALKSLDDAKVAPEKKKKLETDMRVMASVLQKAQQMNEKEGVDLNKMKQLEKSRLKNKDEIPRVPEVNPAYPALSASIEIRDGGASRGRYAVATRDIKPGELVAVEKPHCLALLGEYRLTHCHRCSTRIGVAYPATCYKCSSIAYCSPDCRDKDARVHEIECAMLPPLWCSNASVTCMLALRAITHKPFEQFIKFKDPELVKRQTPSKEKPYLGKDYRTFTNLVTHQDERTVEDLFHRSYVAAWLFRILQMTAYFPPHVRTPDSAQVPLTEEELFVAGSILHHIQLLQFNAHEISEFTRSRKKIDLSKGSNQFIGGGCFTTMALFNHSCNPSVVRYFVKDAMVVRTVKSISAGEEVNENYGPIFTETPEKERKRVLRLHYWFDCECEPCSKHWPLIGDIDPNILRFKCETGSSCGNILEVKINSDLFMIPCVKCGKSTNILKGLRAMQETDALYKSAQEKIKEGKAEEALTSLLDILKILDETLALPIRDYHLTQQSVRQCMLALGNNALI</sequence>
<evidence type="ECO:0000256" key="10">
    <source>
        <dbReference type="PROSITE-ProRule" id="PRU00134"/>
    </source>
</evidence>
<evidence type="ECO:0000313" key="14">
    <source>
        <dbReference type="Proteomes" id="UP001627154"/>
    </source>
</evidence>
<feature type="domain" description="SET" evidence="11">
    <location>
        <begin position="261"/>
        <end position="546"/>
    </location>
</feature>
<evidence type="ECO:0000256" key="2">
    <source>
        <dbReference type="ARBA" id="ARBA00022679"/>
    </source>
</evidence>
<dbReference type="Gene3D" id="6.10.140.2220">
    <property type="match status" value="1"/>
</dbReference>
<evidence type="ECO:0000256" key="7">
    <source>
        <dbReference type="ARBA" id="ARBA00093423"/>
    </source>
</evidence>
<evidence type="ECO:0000256" key="4">
    <source>
        <dbReference type="ARBA" id="ARBA00022723"/>
    </source>
</evidence>
<dbReference type="InterPro" id="IPR052097">
    <property type="entry name" value="SET-MYND_domain_protein"/>
</dbReference>
<evidence type="ECO:0000259" key="12">
    <source>
        <dbReference type="PROSITE" id="PS50865"/>
    </source>
</evidence>
<dbReference type="EMBL" id="JBJJXI010000149">
    <property type="protein sequence ID" value="KAL3386021.1"/>
    <property type="molecule type" value="Genomic_DNA"/>
</dbReference>
<comment type="caution">
    <text evidence="13">The sequence shown here is derived from an EMBL/GenBank/DDBJ whole genome shotgun (WGS) entry which is preliminary data.</text>
</comment>
<name>A0ABD2W0G6_9HYME</name>
<keyword evidence="2" id="KW-0808">Transferase</keyword>
<organism evidence="13 14">
    <name type="scientific">Trichogramma kaykai</name>
    <dbReference type="NCBI Taxonomy" id="54128"/>
    <lineage>
        <taxon>Eukaryota</taxon>
        <taxon>Metazoa</taxon>
        <taxon>Ecdysozoa</taxon>
        <taxon>Arthropoda</taxon>
        <taxon>Hexapoda</taxon>
        <taxon>Insecta</taxon>
        <taxon>Pterygota</taxon>
        <taxon>Neoptera</taxon>
        <taxon>Endopterygota</taxon>
        <taxon>Hymenoptera</taxon>
        <taxon>Apocrita</taxon>
        <taxon>Proctotrupomorpha</taxon>
        <taxon>Chalcidoidea</taxon>
        <taxon>Trichogrammatidae</taxon>
        <taxon>Trichogramma</taxon>
    </lineage>
</organism>
<protein>
    <recommendedName>
        <fullName evidence="8">Protein-lysine N-methyltransferase SMYD4</fullName>
    </recommendedName>
    <alternativeName>
        <fullName evidence="9">SET and MYND domain-containing protein 4</fullName>
    </alternativeName>
</protein>
<proteinExistence type="predicted"/>
<comment type="function">
    <text evidence="7">Protein-lysine N-methyltransferase. Monomethylates PRMT5, modulating its transcriptional activity. May also act as a histone methyltransferase. Plays a critical role in cardiac development. Acts as a key epigenetic regulator of gene expression during cardiac development via its dual activities as a methyltransferase and negative regulator of HDAC1.</text>
</comment>
<keyword evidence="5 10" id="KW-0863">Zinc-finger</keyword>
<dbReference type="InterPro" id="IPR001214">
    <property type="entry name" value="SET_dom"/>
</dbReference>
<dbReference type="PANTHER" id="PTHR46165">
    <property type="entry name" value="SET AND MYND DOMAIN-CONTAINING PROTEIN 4"/>
    <property type="match status" value="1"/>
</dbReference>
<dbReference type="PROSITE" id="PS50865">
    <property type="entry name" value="ZF_MYND_2"/>
    <property type="match status" value="1"/>
</dbReference>
<dbReference type="Gene3D" id="1.10.220.160">
    <property type="match status" value="1"/>
</dbReference>
<evidence type="ECO:0000256" key="9">
    <source>
        <dbReference type="ARBA" id="ARBA00093680"/>
    </source>
</evidence>
<dbReference type="Pfam" id="PF01753">
    <property type="entry name" value="zf-MYND"/>
    <property type="match status" value="1"/>
</dbReference>
<evidence type="ECO:0000256" key="8">
    <source>
        <dbReference type="ARBA" id="ARBA00093635"/>
    </source>
</evidence>
<dbReference type="GO" id="GO:0008170">
    <property type="term" value="F:N-methyltransferase activity"/>
    <property type="evidence" value="ECO:0007669"/>
    <property type="project" value="UniProtKB-ARBA"/>
</dbReference>
<accession>A0ABD2W0G6</accession>
<dbReference type="CDD" id="cd10536">
    <property type="entry name" value="SET_SMYD4"/>
    <property type="match status" value="1"/>
</dbReference>
<dbReference type="SUPFAM" id="SSF48452">
    <property type="entry name" value="TPR-like"/>
    <property type="match status" value="1"/>
</dbReference>
<evidence type="ECO:0000256" key="3">
    <source>
        <dbReference type="ARBA" id="ARBA00022691"/>
    </source>
</evidence>
<dbReference type="PANTHER" id="PTHR46165:SF7">
    <property type="entry name" value="SET AND MYND DOMAIN-CONTAINING PROTEIN 4"/>
    <property type="match status" value="1"/>
</dbReference>
<evidence type="ECO:0000256" key="1">
    <source>
        <dbReference type="ARBA" id="ARBA00022603"/>
    </source>
</evidence>